<organism evidence="8 9">
    <name type="scientific">Camelina sativa</name>
    <name type="common">False flax</name>
    <name type="synonym">Myagrum sativum</name>
    <dbReference type="NCBI Taxonomy" id="90675"/>
    <lineage>
        <taxon>Eukaryota</taxon>
        <taxon>Viridiplantae</taxon>
        <taxon>Streptophyta</taxon>
        <taxon>Embryophyta</taxon>
        <taxon>Tracheophyta</taxon>
        <taxon>Spermatophyta</taxon>
        <taxon>Magnoliopsida</taxon>
        <taxon>eudicotyledons</taxon>
        <taxon>Gunneridae</taxon>
        <taxon>Pentapetalae</taxon>
        <taxon>rosids</taxon>
        <taxon>malvids</taxon>
        <taxon>Brassicales</taxon>
        <taxon>Brassicaceae</taxon>
        <taxon>Camelineae</taxon>
        <taxon>Camelina</taxon>
    </lineage>
</organism>
<dbReference type="Pfam" id="PF00304">
    <property type="entry name" value="Gamma-thionin"/>
    <property type="match status" value="1"/>
</dbReference>
<evidence type="ECO:0000256" key="1">
    <source>
        <dbReference type="ARBA" id="ARBA00006722"/>
    </source>
</evidence>
<evidence type="ECO:0000259" key="7">
    <source>
        <dbReference type="SMART" id="SM00505"/>
    </source>
</evidence>
<protein>
    <submittedName>
        <fullName evidence="9">Defensin-like protein 9</fullName>
    </submittedName>
</protein>
<dbReference type="Proteomes" id="UP000694864">
    <property type="component" value="Chromosome 18"/>
</dbReference>
<reference evidence="9" key="2">
    <citation type="submission" date="2025-08" db="UniProtKB">
        <authorList>
            <consortium name="RefSeq"/>
        </authorList>
    </citation>
    <scope>IDENTIFICATION</scope>
    <source>
        <tissue evidence="9">Leaf</tissue>
    </source>
</reference>
<dbReference type="PANTHER" id="PTHR33147">
    <property type="entry name" value="DEFENSIN-LIKE PROTEIN 1"/>
    <property type="match status" value="1"/>
</dbReference>
<reference evidence="8" key="1">
    <citation type="journal article" date="2014" name="Nat. Commun.">
        <title>The emerging biofuel crop Camelina sativa retains a highly undifferentiated hexaploid genome structure.</title>
        <authorList>
            <person name="Kagale S."/>
            <person name="Koh C."/>
            <person name="Nixon J."/>
            <person name="Bollina V."/>
            <person name="Clarke W.E."/>
            <person name="Tuteja R."/>
            <person name="Spillane C."/>
            <person name="Robinson S.J."/>
            <person name="Links M.G."/>
            <person name="Clarke C."/>
            <person name="Higgins E.E."/>
            <person name="Huebert T."/>
            <person name="Sharpe A.G."/>
            <person name="Parkin I.A."/>
        </authorList>
    </citation>
    <scope>NUCLEOTIDE SEQUENCE [LARGE SCALE GENOMIC DNA]</scope>
    <source>
        <strain evidence="8">cv. DH55</strain>
    </source>
</reference>
<feature type="domain" description="Knottins-like" evidence="7">
    <location>
        <begin position="29"/>
        <end position="77"/>
    </location>
</feature>
<keyword evidence="5" id="KW-1015">Disulfide bond</keyword>
<keyword evidence="6" id="KW-0732">Signal</keyword>
<name>A0ABM0X723_CAMSA</name>
<evidence type="ECO:0000256" key="3">
    <source>
        <dbReference type="ARBA" id="ARBA00022577"/>
    </source>
</evidence>
<feature type="chain" id="PRO_5046530888" evidence="6">
    <location>
        <begin position="26"/>
        <end position="79"/>
    </location>
</feature>
<comment type="similarity">
    <text evidence="1">Belongs to the DEFL family.</text>
</comment>
<sequence length="79" mass="8984">MKSSMEFISTLFFLVLLGVMKMVEGKPLLCEAQSINFRGFCVKWRTCKRVCISEGFPDGQCEGFLIFSNKCMCRKPCAL</sequence>
<dbReference type="InterPro" id="IPR003614">
    <property type="entry name" value="Knottins"/>
</dbReference>
<dbReference type="SMART" id="SM00505">
    <property type="entry name" value="Knot1"/>
    <property type="match status" value="1"/>
</dbReference>
<evidence type="ECO:0000256" key="5">
    <source>
        <dbReference type="ARBA" id="ARBA00023157"/>
    </source>
</evidence>
<keyword evidence="2" id="KW-0929">Antimicrobial</keyword>
<feature type="signal peptide" evidence="6">
    <location>
        <begin position="1"/>
        <end position="25"/>
    </location>
</feature>
<accession>A0ABM0X723</accession>
<dbReference type="SUPFAM" id="SSF57095">
    <property type="entry name" value="Scorpion toxin-like"/>
    <property type="match status" value="1"/>
</dbReference>
<evidence type="ECO:0000313" key="9">
    <source>
        <dbReference type="RefSeq" id="XP_010481691.1"/>
    </source>
</evidence>
<dbReference type="InterPro" id="IPR036574">
    <property type="entry name" value="Scorpion_toxin-like_sf"/>
</dbReference>
<dbReference type="RefSeq" id="XP_010481691.1">
    <property type="nucleotide sequence ID" value="XM_010483389.2"/>
</dbReference>
<evidence type="ECO:0000256" key="2">
    <source>
        <dbReference type="ARBA" id="ARBA00022529"/>
    </source>
</evidence>
<evidence type="ECO:0000313" key="8">
    <source>
        <dbReference type="Proteomes" id="UP000694864"/>
    </source>
</evidence>
<dbReference type="GeneID" id="104760466"/>
<dbReference type="PANTHER" id="PTHR33147:SF26">
    <property type="entry name" value="DEFENSIN-LIKE PROTEIN 7-RELATED"/>
    <property type="match status" value="1"/>
</dbReference>
<evidence type="ECO:0000256" key="6">
    <source>
        <dbReference type="SAM" id="SignalP"/>
    </source>
</evidence>
<evidence type="ECO:0000256" key="4">
    <source>
        <dbReference type="ARBA" id="ARBA00022821"/>
    </source>
</evidence>
<keyword evidence="8" id="KW-1185">Reference proteome</keyword>
<dbReference type="Gene3D" id="3.30.30.10">
    <property type="entry name" value="Knottin, scorpion toxin-like"/>
    <property type="match status" value="1"/>
</dbReference>
<proteinExistence type="inferred from homology"/>
<keyword evidence="3" id="KW-0295">Fungicide</keyword>
<gene>
    <name evidence="9" type="primary">LOC104760466</name>
</gene>
<keyword evidence="4" id="KW-0611">Plant defense</keyword>